<reference evidence="7 8" key="1">
    <citation type="submission" date="2024-06" db="EMBL/GenBank/DDBJ databases">
        <title>Genomic Encyclopedia of Type Strains, Phase IV (KMG-IV): sequencing the most valuable type-strain genomes for metagenomic binning, comparative biology and taxonomic classification.</title>
        <authorList>
            <person name="Goeker M."/>
        </authorList>
    </citation>
    <scope>NUCLEOTIDE SEQUENCE [LARGE SCALE GENOMIC DNA]</scope>
    <source>
        <strain evidence="7 8">DSM 29492</strain>
    </source>
</reference>
<dbReference type="InterPro" id="IPR018483">
    <property type="entry name" value="Carb_kinase_FGGY_CS"/>
</dbReference>
<dbReference type="Pfam" id="PF02782">
    <property type="entry name" value="FGGY_C"/>
    <property type="match status" value="1"/>
</dbReference>
<dbReference type="SUPFAM" id="SSF53067">
    <property type="entry name" value="Actin-like ATPase domain"/>
    <property type="match status" value="2"/>
</dbReference>
<dbReference type="InterPro" id="IPR050406">
    <property type="entry name" value="FGGY_Carb_Kinase"/>
</dbReference>
<keyword evidence="3 4" id="KW-0418">Kinase</keyword>
<evidence type="ECO:0000256" key="4">
    <source>
        <dbReference type="RuleBase" id="RU003733"/>
    </source>
</evidence>
<dbReference type="InterPro" id="IPR000577">
    <property type="entry name" value="Carb_kinase_FGGY"/>
</dbReference>
<dbReference type="GO" id="GO:0016301">
    <property type="term" value="F:kinase activity"/>
    <property type="evidence" value="ECO:0007669"/>
    <property type="project" value="UniProtKB-KW"/>
</dbReference>
<dbReference type="RefSeq" id="WP_257463802.1">
    <property type="nucleotide sequence ID" value="NZ_BAABXP010000003.1"/>
</dbReference>
<dbReference type="InterPro" id="IPR043129">
    <property type="entry name" value="ATPase_NBD"/>
</dbReference>
<feature type="domain" description="Carbohydrate kinase FGGY C-terminal" evidence="6">
    <location>
        <begin position="264"/>
        <end position="457"/>
    </location>
</feature>
<comment type="caution">
    <text evidence="7">The sequence shown here is derived from an EMBL/GenBank/DDBJ whole genome shotgun (WGS) entry which is preliminary data.</text>
</comment>
<comment type="similarity">
    <text evidence="1 4">Belongs to the FGGY kinase family.</text>
</comment>
<proteinExistence type="inferred from homology"/>
<gene>
    <name evidence="7" type="ORF">ABID24_000503</name>
</gene>
<evidence type="ECO:0000256" key="2">
    <source>
        <dbReference type="ARBA" id="ARBA00022679"/>
    </source>
</evidence>
<dbReference type="CDD" id="cd07779">
    <property type="entry name" value="ASKHA_NBD_FGGY_YgcE-like"/>
    <property type="match status" value="1"/>
</dbReference>
<name>A0ABV2LYL4_9FIRM</name>
<dbReference type="EMBL" id="JBEPMJ010000002">
    <property type="protein sequence ID" value="MET3749280.1"/>
    <property type="molecule type" value="Genomic_DNA"/>
</dbReference>
<dbReference type="PANTHER" id="PTHR43095">
    <property type="entry name" value="SUGAR KINASE"/>
    <property type="match status" value="1"/>
</dbReference>
<evidence type="ECO:0000256" key="1">
    <source>
        <dbReference type="ARBA" id="ARBA00009156"/>
    </source>
</evidence>
<dbReference type="PROSITE" id="PS00445">
    <property type="entry name" value="FGGY_KINASES_2"/>
    <property type="match status" value="1"/>
</dbReference>
<feature type="domain" description="Carbohydrate kinase FGGY N-terminal" evidence="5">
    <location>
        <begin position="7"/>
        <end position="255"/>
    </location>
</feature>
<evidence type="ECO:0000259" key="6">
    <source>
        <dbReference type="Pfam" id="PF02782"/>
    </source>
</evidence>
<evidence type="ECO:0000259" key="5">
    <source>
        <dbReference type="Pfam" id="PF00370"/>
    </source>
</evidence>
<protein>
    <submittedName>
        <fullName evidence="7">Sugar (Pentulose or hexulose) kinase</fullName>
    </submittedName>
</protein>
<dbReference type="InterPro" id="IPR018484">
    <property type="entry name" value="FGGY_N"/>
</dbReference>
<dbReference type="InterPro" id="IPR018485">
    <property type="entry name" value="FGGY_C"/>
</dbReference>
<keyword evidence="2 4" id="KW-0808">Transferase</keyword>
<dbReference type="PIRSF" id="PIRSF000538">
    <property type="entry name" value="GlpK"/>
    <property type="match status" value="1"/>
</dbReference>
<accession>A0ABV2LYL4</accession>
<dbReference type="Proteomes" id="UP001549106">
    <property type="component" value="Unassembled WGS sequence"/>
</dbReference>
<sequence>MKKTSVVLVFDIGTQSTRALLVSSEGKILAKAQKGHHPAYVSRKSGWAEQDPDFYYQNLCRVSRQLRESFPDIFAQIRAVTLTTIRCTSVCLGRDGEPLRPAILWLDQRRALGTPALKPWISAAVKAVGMTKTLNLQYQKSHCNWIRENEPDIWAKTKKYVLLSAYLNYRLTGRLADSTASIVGYVPYDFKNRCWKKKNDLVRPVFDIPDEMMCELVDPGDYIGSLTETAAEDLGLNKDLKLIATGTDKACEILGLGCVNKKKAAFSFGTTATVTFTTSDYLEPETFIPPYDSILPGHYTPEIEIFRGYWLISWFKKEFAQKEVMEALESDIQPEELLNRRLKEIPAGCDGLLLQPYFTPNLTMPEAKGSVIGLSDVHTRIHFYRAIIEGINFALMDGMRHMEKKGGFRFEEIRVGGGGAQSSEICQITADMFGLPVVRTQTYEVSGIGSAISAFVTLGVFEDYREALRCMVHKKDVFKPNRRQHAVYRKLYEEVYQQIYPSLSGIYEKMSRIK</sequence>
<evidence type="ECO:0000256" key="3">
    <source>
        <dbReference type="ARBA" id="ARBA00022777"/>
    </source>
</evidence>
<dbReference type="Pfam" id="PF00370">
    <property type="entry name" value="FGGY_N"/>
    <property type="match status" value="1"/>
</dbReference>
<keyword evidence="8" id="KW-1185">Reference proteome</keyword>
<dbReference type="Gene3D" id="3.30.420.40">
    <property type="match status" value="2"/>
</dbReference>
<organism evidence="7 8">
    <name type="scientific">Blautia caecimuris</name>
    <dbReference type="NCBI Taxonomy" id="1796615"/>
    <lineage>
        <taxon>Bacteria</taxon>
        <taxon>Bacillati</taxon>
        <taxon>Bacillota</taxon>
        <taxon>Clostridia</taxon>
        <taxon>Lachnospirales</taxon>
        <taxon>Lachnospiraceae</taxon>
        <taxon>Blautia</taxon>
    </lineage>
</organism>
<evidence type="ECO:0000313" key="7">
    <source>
        <dbReference type="EMBL" id="MET3749280.1"/>
    </source>
</evidence>
<dbReference type="PANTHER" id="PTHR43095:SF5">
    <property type="entry name" value="XYLULOSE KINASE"/>
    <property type="match status" value="1"/>
</dbReference>
<evidence type="ECO:0000313" key="8">
    <source>
        <dbReference type="Proteomes" id="UP001549106"/>
    </source>
</evidence>